<dbReference type="RefSeq" id="WP_084656979.1">
    <property type="nucleotide sequence ID" value="NZ_JAPFIM010000018.1"/>
</dbReference>
<dbReference type="AlphaFoldDB" id="A0A178JAB3"/>
<dbReference type="GeneID" id="78078694"/>
<reference evidence="1 2" key="1">
    <citation type="submission" date="2016-03" db="EMBL/GenBank/DDBJ databases">
        <title>Draft genome sequence of the Vibrio tubiashii subs. europaeus.</title>
        <authorList>
            <person name="Spinard E."/>
            <person name="Dubert J."/>
            <person name="Nelson D.R."/>
            <person name="Barja J.L."/>
        </authorList>
    </citation>
    <scope>NUCLEOTIDE SEQUENCE [LARGE SCALE GENOMIC DNA]</scope>
    <source>
        <strain evidence="2">PP-638</strain>
    </source>
</reference>
<dbReference type="Proteomes" id="UP000094761">
    <property type="component" value="Unassembled WGS sequence"/>
</dbReference>
<accession>A0A178JAB3</accession>
<comment type="caution">
    <text evidence="1">The sequence shown here is derived from an EMBL/GenBank/DDBJ whole genome shotgun (WGS) entry which is preliminary data.</text>
</comment>
<gene>
    <name evidence="1" type="ORF">AZ468_23445</name>
</gene>
<name>A0A178JAB3_9VIBR</name>
<protein>
    <submittedName>
        <fullName evidence="1">Uncharacterized protein</fullName>
    </submittedName>
</protein>
<proteinExistence type="predicted"/>
<evidence type="ECO:0000313" key="1">
    <source>
        <dbReference type="EMBL" id="OAM98468.1"/>
    </source>
</evidence>
<organism evidence="1 2">
    <name type="scientific">Vibrio europaeus</name>
    <dbReference type="NCBI Taxonomy" id="300876"/>
    <lineage>
        <taxon>Bacteria</taxon>
        <taxon>Pseudomonadati</taxon>
        <taxon>Pseudomonadota</taxon>
        <taxon>Gammaproteobacteria</taxon>
        <taxon>Vibrionales</taxon>
        <taxon>Vibrionaceae</taxon>
        <taxon>Vibrio</taxon>
        <taxon>Vibrio oreintalis group</taxon>
    </lineage>
</organism>
<dbReference type="EMBL" id="LUAX01000007">
    <property type="protein sequence ID" value="OAM98468.1"/>
    <property type="molecule type" value="Genomic_DNA"/>
</dbReference>
<sequence>MLSAEQINKLIDKGVEYILQSPTLLSATAVCYITGHLLFFVIVTYGVDKSDSKTYLNGVLGKLGLGMLWHAFVTLPVYWIEHKVFAIEYSKLIDTLPTSMIIGLVLQAICITIYISCRKGGK</sequence>
<evidence type="ECO:0000313" key="2">
    <source>
        <dbReference type="Proteomes" id="UP000094761"/>
    </source>
</evidence>